<dbReference type="Pfam" id="PF01883">
    <property type="entry name" value="FeS_assembly_P"/>
    <property type="match status" value="1"/>
</dbReference>
<dbReference type="GeneID" id="41599657"/>
<keyword evidence="3" id="KW-1185">Reference proteome</keyword>
<evidence type="ECO:0000313" key="3">
    <source>
        <dbReference type="Proteomes" id="UP000032027"/>
    </source>
</evidence>
<dbReference type="AlphaFoldDB" id="A0A0C5BU49"/>
<evidence type="ECO:0000313" key="2">
    <source>
        <dbReference type="EMBL" id="AJM91709.1"/>
    </source>
</evidence>
<dbReference type="OrthoDB" id="371709at2157"/>
<dbReference type="Gene3D" id="3.30.300.130">
    <property type="entry name" value="Fe-S cluster assembly (FSCA)"/>
    <property type="match status" value="1"/>
</dbReference>
<organism evidence="2 3">
    <name type="scientific">Nitrosopumilus piranensis</name>
    <dbReference type="NCBI Taxonomy" id="1582439"/>
    <lineage>
        <taxon>Archaea</taxon>
        <taxon>Nitrososphaerota</taxon>
        <taxon>Nitrososphaeria</taxon>
        <taxon>Nitrosopumilales</taxon>
        <taxon>Nitrosopumilaceae</taxon>
        <taxon>Nitrosopumilus</taxon>
    </lineage>
</organism>
<dbReference type="Pfam" id="PF05402">
    <property type="entry name" value="PqqD"/>
    <property type="match status" value="1"/>
</dbReference>
<proteinExistence type="predicted"/>
<dbReference type="PATRIC" id="fig|1582439.9.peg.498"/>
<reference evidence="3" key="1">
    <citation type="submission" date="2015-02" db="EMBL/GenBank/DDBJ databases">
        <title>Characterization of two novel Thaumarchaeota isolated from the Northern Adriatic Sea.</title>
        <authorList>
            <person name="Bayer B."/>
            <person name="Vojvoda J."/>
            <person name="Offre P."/>
            <person name="Srivastava A."/>
            <person name="Elisabeth N."/>
            <person name="Garcia J.A.L."/>
            <person name="Schleper C."/>
            <person name="Herndl G.J."/>
        </authorList>
    </citation>
    <scope>NUCLEOTIDE SEQUENCE [LARGE SCALE GENOMIC DNA]</scope>
    <source>
        <strain evidence="3">D3C</strain>
    </source>
</reference>
<protein>
    <recommendedName>
        <fullName evidence="1">MIP18 family-like domain-containing protein</fullName>
    </recommendedName>
</protein>
<dbReference type="InterPro" id="IPR041881">
    <property type="entry name" value="PqqD_sf"/>
</dbReference>
<dbReference type="InterPro" id="IPR002744">
    <property type="entry name" value="MIP18-like"/>
</dbReference>
<reference evidence="2 3" key="2">
    <citation type="journal article" date="2016" name="ISME J.">
        <title>Physiological and genomic characterization of two novel marine thaumarchaeal strains indicates niche differentiation.</title>
        <authorList>
            <person name="Bayer B."/>
            <person name="Vojvoda J."/>
            <person name="Offre P."/>
            <person name="Alves R.J."/>
            <person name="Elisabeth N.H."/>
            <person name="Garcia J.A."/>
            <person name="Volland J.M."/>
            <person name="Srivastava A."/>
            <person name="Schleper C."/>
            <person name="Herndl G.J."/>
        </authorList>
    </citation>
    <scope>NUCLEOTIDE SEQUENCE [LARGE SCALE GENOMIC DNA]</scope>
    <source>
        <strain evidence="2 3">D3C</strain>
    </source>
</reference>
<dbReference type="Gene3D" id="1.10.10.1150">
    <property type="entry name" value="Coenzyme PQQ synthesis protein D (PqqD)"/>
    <property type="match status" value="1"/>
</dbReference>
<feature type="domain" description="MIP18 family-like" evidence="1">
    <location>
        <begin position="7"/>
        <end position="77"/>
    </location>
</feature>
<dbReference type="PANTHER" id="PTHR42831">
    <property type="entry name" value="FE-S PROTEIN MATURATION AUXILIARY FACTOR YITW"/>
    <property type="match status" value="1"/>
</dbReference>
<sequence>MSTISPQAIEDSLKQCMDPEVPLNIVEMGLIYGIDVAENNDVNIKMTMTTQGCPLHETLVSDATRFVKKVPGVNNVNIDIVWDPPWSMDKMSEEAKIKIKNMGAGMNTPAPINYETALPQGVGKLVQQEDGSMVLANEHDQGFMVNQAIVDFWKSCNGQRKVTDLVEIFAQQTGLQRNQVEKEVMQLLQQLRDGGLIAIAGQPDTPNVEFKK</sequence>
<name>A0A0C5BU49_9ARCH</name>
<gene>
    <name evidence="2" type="ORF">NPIRD3C_0495</name>
</gene>
<evidence type="ECO:0000259" key="1">
    <source>
        <dbReference type="Pfam" id="PF01883"/>
    </source>
</evidence>
<dbReference type="HOGENOM" id="CLU_1323974_0_0_2"/>
<dbReference type="PANTHER" id="PTHR42831:SF1">
    <property type="entry name" value="FE-S PROTEIN MATURATION AUXILIARY FACTOR YITW"/>
    <property type="match status" value="1"/>
</dbReference>
<dbReference type="STRING" id="1582439.NPIRD3C_0495"/>
<dbReference type="KEGG" id="nid:NPIRD3C_0495"/>
<accession>A0A0C5BU49</accession>
<dbReference type="EMBL" id="CP010868">
    <property type="protein sequence ID" value="AJM91709.1"/>
    <property type="molecule type" value="Genomic_DNA"/>
</dbReference>
<dbReference type="InterPro" id="IPR008792">
    <property type="entry name" value="PQQD"/>
</dbReference>
<reference evidence="2 3" key="3">
    <citation type="journal article" date="2019" name="Int. J. Syst. Evol. Microbiol.">
        <title>Nitrosopumilus adriaticus sp. nov. and Nitrosopumilus piranensis sp. nov., two ammonia-oxidizing archaea from the Adriatic Sea and members of the class Nitrososphaeria.</title>
        <authorList>
            <person name="Bayer B."/>
            <person name="Vojvoda J."/>
            <person name="Reinthaler T."/>
            <person name="Reyes C."/>
            <person name="Pinto M."/>
            <person name="Herndl G.J."/>
        </authorList>
    </citation>
    <scope>NUCLEOTIDE SEQUENCE [LARGE SCALE GENOMIC DNA]</scope>
    <source>
        <strain evidence="2 3">D3C</strain>
    </source>
</reference>
<dbReference type="InterPro" id="IPR034904">
    <property type="entry name" value="FSCA_dom_sf"/>
</dbReference>
<dbReference type="RefSeq" id="WP_148702680.1">
    <property type="nucleotide sequence ID" value="NZ_CP010868.1"/>
</dbReference>
<dbReference type="InterPro" id="IPR052339">
    <property type="entry name" value="Fe-S_Maturation_MIP18"/>
</dbReference>
<dbReference type="Proteomes" id="UP000032027">
    <property type="component" value="Chromosome"/>
</dbReference>
<dbReference type="SUPFAM" id="SSF117916">
    <property type="entry name" value="Fe-S cluster assembly (FSCA) domain-like"/>
    <property type="match status" value="1"/>
</dbReference>